<keyword evidence="1" id="KW-1133">Transmembrane helix</keyword>
<evidence type="ECO:0008006" key="4">
    <source>
        <dbReference type="Google" id="ProtNLM"/>
    </source>
</evidence>
<evidence type="ECO:0000313" key="2">
    <source>
        <dbReference type="EMBL" id="VDS04528.1"/>
    </source>
</evidence>
<organism evidence="2 3">
    <name type="scientific">Devosia equisanguinis</name>
    <dbReference type="NCBI Taxonomy" id="2490941"/>
    <lineage>
        <taxon>Bacteria</taxon>
        <taxon>Pseudomonadati</taxon>
        <taxon>Pseudomonadota</taxon>
        <taxon>Alphaproteobacteria</taxon>
        <taxon>Hyphomicrobiales</taxon>
        <taxon>Devosiaceae</taxon>
        <taxon>Devosia</taxon>
    </lineage>
</organism>
<dbReference type="AlphaFoldDB" id="A0A3S4CD98"/>
<dbReference type="Proteomes" id="UP000268844">
    <property type="component" value="Unassembled WGS sequence"/>
</dbReference>
<keyword evidence="3" id="KW-1185">Reference proteome</keyword>
<sequence>MPMQATTTMPLFAATLRPDRTLRAAGGWVALVIAGIVGTPFLFAIPDFLVPGLVAYGLAIAGLSALSVSQSRRARKSQQITLWPDQLEILSEDKAGKALKRLDPKLVRLRLERDDNERTTGIFLVLPSEEIELGRFLANDDKSSFARAFGRALRQARQRS</sequence>
<keyword evidence="1" id="KW-0472">Membrane</keyword>
<dbReference type="InterPro" id="IPR019253">
    <property type="entry name" value="DUF2244_TM"/>
</dbReference>
<name>A0A3S4CD98_9HYPH</name>
<dbReference type="Pfam" id="PF10003">
    <property type="entry name" value="DUF2244"/>
    <property type="match status" value="1"/>
</dbReference>
<feature type="transmembrane region" description="Helical" evidence="1">
    <location>
        <begin position="21"/>
        <end position="42"/>
    </location>
</feature>
<keyword evidence="1" id="KW-0812">Transmembrane</keyword>
<dbReference type="OrthoDB" id="9808190at2"/>
<protein>
    <recommendedName>
        <fullName evidence="4">DUF2244 domain-containing protein</fullName>
    </recommendedName>
</protein>
<reference evidence="2 3" key="1">
    <citation type="submission" date="2018-12" db="EMBL/GenBank/DDBJ databases">
        <authorList>
            <person name="Criscuolo A."/>
        </authorList>
    </citation>
    <scope>NUCLEOTIDE SEQUENCE [LARGE SCALE GENOMIC DNA]</scope>
    <source>
        <strain evidence="2">ACIP1116281</strain>
    </source>
</reference>
<evidence type="ECO:0000313" key="3">
    <source>
        <dbReference type="Proteomes" id="UP000268844"/>
    </source>
</evidence>
<accession>A0A3S4CD98</accession>
<dbReference type="RefSeq" id="WP_126150104.1">
    <property type="nucleotide sequence ID" value="NZ_JBHTMH010000001.1"/>
</dbReference>
<evidence type="ECO:0000256" key="1">
    <source>
        <dbReference type="SAM" id="Phobius"/>
    </source>
</evidence>
<dbReference type="EMBL" id="UZWD01000023">
    <property type="protein sequence ID" value="VDS04528.1"/>
    <property type="molecule type" value="Genomic_DNA"/>
</dbReference>
<gene>
    <name evidence="2" type="ORF">DEVEQU_01666</name>
</gene>
<feature type="transmembrane region" description="Helical" evidence="1">
    <location>
        <begin position="48"/>
        <end position="68"/>
    </location>
</feature>
<proteinExistence type="predicted"/>